<proteinExistence type="predicted"/>
<name>A0A2S1QUK1_9FLAO</name>
<dbReference type="Proteomes" id="UP000244929">
    <property type="component" value="Chromosome"/>
</dbReference>
<gene>
    <name evidence="1" type="ORF">HYN59_02775</name>
</gene>
<dbReference type="AlphaFoldDB" id="A0A2S1QUK1"/>
<dbReference type="EMBL" id="CP029186">
    <property type="protein sequence ID" value="AWH84098.1"/>
    <property type="molecule type" value="Genomic_DNA"/>
</dbReference>
<organism evidence="1 2">
    <name type="scientific">Flavobacterium album</name>
    <dbReference type="NCBI Taxonomy" id="2175091"/>
    <lineage>
        <taxon>Bacteria</taxon>
        <taxon>Pseudomonadati</taxon>
        <taxon>Bacteroidota</taxon>
        <taxon>Flavobacteriia</taxon>
        <taxon>Flavobacteriales</taxon>
        <taxon>Flavobacteriaceae</taxon>
        <taxon>Flavobacterium</taxon>
    </lineage>
</organism>
<accession>A0A2S1QUK1</accession>
<protein>
    <submittedName>
        <fullName evidence="1">Uncharacterized protein</fullName>
    </submittedName>
</protein>
<reference evidence="1 2" key="1">
    <citation type="submission" date="2018-04" db="EMBL/GenBank/DDBJ databases">
        <title>Genome sequencing of Flavobacterium sp. HYN0059.</title>
        <authorList>
            <person name="Yi H."/>
            <person name="Baek C."/>
        </authorList>
    </citation>
    <scope>NUCLEOTIDE SEQUENCE [LARGE SCALE GENOMIC DNA]</scope>
    <source>
        <strain evidence="1 2">HYN0059</strain>
    </source>
</reference>
<evidence type="ECO:0000313" key="2">
    <source>
        <dbReference type="Proteomes" id="UP000244929"/>
    </source>
</evidence>
<dbReference type="RefSeq" id="WP_108776808.1">
    <property type="nucleotide sequence ID" value="NZ_CP029186.1"/>
</dbReference>
<dbReference type="KEGG" id="falb:HYN59_02775"/>
<sequence length="122" mass="13754">MTENLKALENKDAIIAIGNKERSACKLISVEEVDGTSKMNFESIFPVRELNVNPANPWEIALSQTAFGKNYSFHADGDVQFINDHQIVFKEKDRGLEIQLDFSDATVKSTMMKYIDELIPKG</sequence>
<evidence type="ECO:0000313" key="1">
    <source>
        <dbReference type="EMBL" id="AWH84098.1"/>
    </source>
</evidence>
<keyword evidence="2" id="KW-1185">Reference proteome</keyword>